<protein>
    <submittedName>
        <fullName evidence="1">Uncharacterized protein</fullName>
    </submittedName>
</protein>
<evidence type="ECO:0000313" key="2">
    <source>
        <dbReference type="Proteomes" id="UP000309997"/>
    </source>
</evidence>
<name>A0ACC4ART4_POPAL</name>
<reference evidence="1 2" key="1">
    <citation type="journal article" date="2024" name="Plant Biotechnol. J.">
        <title>Genome and CRISPR/Cas9 system of a widespread forest tree (Populus alba) in the world.</title>
        <authorList>
            <person name="Liu Y.J."/>
            <person name="Jiang P.F."/>
            <person name="Han X.M."/>
            <person name="Li X.Y."/>
            <person name="Wang H.M."/>
            <person name="Wang Y.J."/>
            <person name="Wang X.X."/>
            <person name="Zeng Q.Y."/>
        </authorList>
    </citation>
    <scope>NUCLEOTIDE SEQUENCE [LARGE SCALE GENOMIC DNA]</scope>
    <source>
        <strain evidence="2">cv. PAL-ZL1</strain>
    </source>
</reference>
<gene>
    <name evidence="1" type="ORF">D5086_031307</name>
</gene>
<proteinExistence type="predicted"/>
<sequence>MATGGPIAEFERFLHLSSPVINFPSLSCCQTCLDDRLVGASLCRHEIPNIPLGCIWKWYEEHGNYGLEVRAEECENSNSGGFDHFSFHGYFVPFLSAVQLSKNHSSQPINNKNSAHDHEISDTYKASVSSENSNVGHLPIFSLLIPQPRTTAVAQSVDLTCSDGAELRFEYFESEQPQQRRPLYEKIQELARGDASSRYKMYGDPTNLASLNLHDLHPRSWYSVACAEVDYASKDACIVSPVVGLRSYNAQGECWFQLRHSVNQAAGTPISNPSVILKERLRTLGETASLIARAVVNKGNQTSINRHPDYEFFLSRGRYSLP</sequence>
<keyword evidence="2" id="KW-1185">Reference proteome</keyword>
<comment type="caution">
    <text evidence="1">The sequence shown here is derived from an EMBL/GenBank/DDBJ whole genome shotgun (WGS) entry which is preliminary data.</text>
</comment>
<organism evidence="1 2">
    <name type="scientific">Populus alba</name>
    <name type="common">White poplar</name>
    <dbReference type="NCBI Taxonomy" id="43335"/>
    <lineage>
        <taxon>Eukaryota</taxon>
        <taxon>Viridiplantae</taxon>
        <taxon>Streptophyta</taxon>
        <taxon>Embryophyta</taxon>
        <taxon>Tracheophyta</taxon>
        <taxon>Spermatophyta</taxon>
        <taxon>Magnoliopsida</taxon>
        <taxon>eudicotyledons</taxon>
        <taxon>Gunneridae</taxon>
        <taxon>Pentapetalae</taxon>
        <taxon>rosids</taxon>
        <taxon>fabids</taxon>
        <taxon>Malpighiales</taxon>
        <taxon>Salicaceae</taxon>
        <taxon>Saliceae</taxon>
        <taxon>Populus</taxon>
    </lineage>
</organism>
<dbReference type="Proteomes" id="UP000309997">
    <property type="component" value="Unassembled WGS sequence"/>
</dbReference>
<dbReference type="EMBL" id="RCHU02000017">
    <property type="protein sequence ID" value="KAL3568656.1"/>
    <property type="molecule type" value="Genomic_DNA"/>
</dbReference>
<evidence type="ECO:0000313" key="1">
    <source>
        <dbReference type="EMBL" id="KAL3568656.1"/>
    </source>
</evidence>
<accession>A0ACC4ART4</accession>